<sequence length="709" mass="81262">MIMLSMNSWFKYFLIVLSLFLLSPVAVWPQTSAGPEKIAADYSEGLSLIVDRNIYLSGERIWFYADLFSNTDKLLSKTIYVELYSKDNSVQKKFSVEHGDCQGFIEIPEGINSGGYLLRAYTNYQKNFLPEQFAHQVLFILNPRKGIRKNGQHNISGAVLNNNVKKDSSFLPNTYAATLQAGHNSINRVAIDSAKGHYRIMLEPHNSNHTFNDLLLVVRNAQFKVALREQVQNAEIEIPRKILSSGINYFMLLKKTEPLITGVVFEKGSRVLSLKLDTEKTTYEPREKVKISFPANLSERHRQKAVVSVVRKATVFNVTDTAFVFKLMALNPHLLNDYQHIFPGFPALPDRYLKLAVQNHVDALIDQPSFINKIAHNSIEYLPEIYDLSISGHLEKQHDSVDLNDRTVYLSLFGENPQFHVYKTRDDGSFIFNIENSAGIHDLYLTTDPHKSGNVKIRVRNDFSGDFYPDKIPMLIDTSYRQLLEEMYLAFQLQRQFNTGDSTISKKFDVLPSIGRLAEVVELKDYVELPTMLEVLKEITPNVFVRKRDGKQKLFVFDEKRDFMYNEPLVLLDNLPVLNDETVFALDPAQVERINVIPAPYYVGDHKFNGVISVQTRTNDFGGAEFNGNSVFLQYTTYSPAAEFVQKLPEKHHLPYFSNLLFWQVADFGNVQKSFVAPDNEGAYEVIMRFSQRLNDNVFWGKKSFLIQK</sequence>
<dbReference type="STRING" id="1307839.L21SP5_01340"/>
<dbReference type="EMBL" id="CP013118">
    <property type="protein sequence ID" value="ALO14990.1"/>
    <property type="molecule type" value="Genomic_DNA"/>
</dbReference>
<proteinExistence type="predicted"/>
<protein>
    <recommendedName>
        <fullName evidence="3">MG2 domain protein</fullName>
    </recommendedName>
</protein>
<keyword evidence="2" id="KW-1185">Reference proteome</keyword>
<dbReference type="Proteomes" id="UP000064893">
    <property type="component" value="Chromosome"/>
</dbReference>
<dbReference type="AlphaFoldDB" id="A0A0S2HY53"/>
<evidence type="ECO:0008006" key="3">
    <source>
        <dbReference type="Google" id="ProtNLM"/>
    </source>
</evidence>
<evidence type="ECO:0000313" key="2">
    <source>
        <dbReference type="Proteomes" id="UP000064893"/>
    </source>
</evidence>
<reference evidence="1 2" key="1">
    <citation type="submission" date="2015-11" db="EMBL/GenBank/DDBJ databases">
        <title>Description and complete genome sequence of a novel strain predominating in hypersaline microbial mats and representing a new family of the Bacteriodetes phylum.</title>
        <authorList>
            <person name="Spring S."/>
            <person name="Bunk B."/>
            <person name="Sproer C."/>
            <person name="Klenk H.-P."/>
        </authorList>
    </citation>
    <scope>NUCLEOTIDE SEQUENCE [LARGE SCALE GENOMIC DNA]</scope>
    <source>
        <strain evidence="1 2">L21-Spi-D4</strain>
    </source>
</reference>
<evidence type="ECO:0000313" key="1">
    <source>
        <dbReference type="EMBL" id="ALO14990.1"/>
    </source>
</evidence>
<name>A0A0S2HY53_9BACT</name>
<organism evidence="1 2">
    <name type="scientific">Salinivirga cyanobacteriivorans</name>
    <dbReference type="NCBI Taxonomy" id="1307839"/>
    <lineage>
        <taxon>Bacteria</taxon>
        <taxon>Pseudomonadati</taxon>
        <taxon>Bacteroidota</taxon>
        <taxon>Bacteroidia</taxon>
        <taxon>Bacteroidales</taxon>
        <taxon>Salinivirgaceae</taxon>
        <taxon>Salinivirga</taxon>
    </lineage>
</organism>
<accession>A0A0S2HY53</accession>
<gene>
    <name evidence="1" type="ORF">L21SP5_01340</name>
</gene>
<dbReference type="KEGG" id="blq:L21SP5_01340"/>